<keyword evidence="6" id="KW-1133">Transmembrane helix</keyword>
<keyword evidence="5" id="KW-0175">Coiled coil</keyword>
<keyword evidence="6" id="KW-0472">Membrane</keyword>
<dbReference type="InterPro" id="IPR016131">
    <property type="entry name" value="Haemerythrin_Fe_BS"/>
</dbReference>
<dbReference type="PANTHER" id="PTHR37164">
    <property type="entry name" value="BACTERIOHEMERYTHRIN"/>
    <property type="match status" value="1"/>
</dbReference>
<dbReference type="Pfam" id="PF01814">
    <property type="entry name" value="Hemerythrin"/>
    <property type="match status" value="1"/>
</dbReference>
<evidence type="ECO:0000256" key="1">
    <source>
        <dbReference type="ARBA" id="ARBA00010587"/>
    </source>
</evidence>
<organism evidence="8 9">
    <name type="scientific">Desulfovibrio porci</name>
    <dbReference type="NCBI Taxonomy" id="2605782"/>
    <lineage>
        <taxon>Bacteria</taxon>
        <taxon>Pseudomonadati</taxon>
        <taxon>Thermodesulfobacteriota</taxon>
        <taxon>Desulfovibrionia</taxon>
        <taxon>Desulfovibrionales</taxon>
        <taxon>Desulfovibrionaceae</taxon>
        <taxon>Desulfovibrio</taxon>
    </lineage>
</organism>
<evidence type="ECO:0000256" key="2">
    <source>
        <dbReference type="ARBA" id="ARBA00022621"/>
    </source>
</evidence>
<keyword evidence="2" id="KW-0561">Oxygen transport</keyword>
<keyword evidence="4" id="KW-0408">Iron</keyword>
<dbReference type="AlphaFoldDB" id="A0A6L5XHC8"/>
<evidence type="ECO:0000256" key="6">
    <source>
        <dbReference type="SAM" id="Phobius"/>
    </source>
</evidence>
<keyword evidence="9" id="KW-1185">Reference proteome</keyword>
<sequence>MVNASFFLLICGLLAGAATALAPGAPLDRLLPLLALLLGGCGLVMLYRALLVPAKKLERDLRGMNADTPRARDAAYGALRPVAEAVSAHTAELRRKRAQARRDAEDAAQSLEEWREKYNLMLAGQQLIRENLADSAKRTRALSGELSRLLRAMSETAPDAAPDSHATLSRRARGANTLVEQFLKKFDSDLEFLNSCLSQVEKFTDGAQTGRQTALQPANDGIVVWSDALSTGVPAIDGQHKLLLSYINKLHRAIRNGRDEKTLLEVLDALAGYAFTHFNTEEIFFCHSDYPDANRHIQIHEQFKAKVMEFRDAVSDGKANVDMEVLDFLKNWLIEHIQGMDVAFAPYLAKIADGDRP</sequence>
<dbReference type="GO" id="GO:0005344">
    <property type="term" value="F:oxygen carrier activity"/>
    <property type="evidence" value="ECO:0007669"/>
    <property type="project" value="UniProtKB-KW"/>
</dbReference>
<dbReference type="EMBL" id="VUMH01000001">
    <property type="protein sequence ID" value="MSS26603.1"/>
    <property type="molecule type" value="Genomic_DNA"/>
</dbReference>
<name>A0A6L5XHC8_9BACT</name>
<dbReference type="Proteomes" id="UP000477488">
    <property type="component" value="Unassembled WGS sequence"/>
</dbReference>
<feature type="transmembrane region" description="Helical" evidence="6">
    <location>
        <begin position="30"/>
        <end position="50"/>
    </location>
</feature>
<dbReference type="InterPro" id="IPR035938">
    <property type="entry name" value="Hemerythrin-like_sf"/>
</dbReference>
<evidence type="ECO:0000256" key="3">
    <source>
        <dbReference type="ARBA" id="ARBA00022723"/>
    </source>
</evidence>
<comment type="similarity">
    <text evidence="1">Belongs to the hemerythrin family.</text>
</comment>
<dbReference type="InterPro" id="IPR012827">
    <property type="entry name" value="Hemerythrin_metal-bd"/>
</dbReference>
<evidence type="ECO:0000259" key="7">
    <source>
        <dbReference type="Pfam" id="PF01814"/>
    </source>
</evidence>
<dbReference type="SUPFAM" id="SSF47188">
    <property type="entry name" value="Hemerythrin-like"/>
    <property type="match status" value="1"/>
</dbReference>
<dbReference type="NCBIfam" id="TIGR02481">
    <property type="entry name" value="hemeryth_dom"/>
    <property type="match status" value="1"/>
</dbReference>
<reference evidence="8 9" key="1">
    <citation type="submission" date="2019-09" db="EMBL/GenBank/DDBJ databases">
        <title>In-depth cultivation of the pig gut microbiome towards novel bacterial diversity and tailored functional studies.</title>
        <authorList>
            <person name="Wylensek D."/>
            <person name="Hitch T.C.A."/>
            <person name="Clavel T."/>
        </authorList>
    </citation>
    <scope>NUCLEOTIDE SEQUENCE [LARGE SCALE GENOMIC DNA]</scope>
    <source>
        <strain evidence="8 9">PG-178-WT-4</strain>
    </source>
</reference>
<dbReference type="PANTHER" id="PTHR37164:SF1">
    <property type="entry name" value="BACTERIOHEMERYTHRIN"/>
    <property type="match status" value="1"/>
</dbReference>
<feature type="coiled-coil region" evidence="5">
    <location>
        <begin position="90"/>
        <end position="117"/>
    </location>
</feature>
<dbReference type="InterPro" id="IPR050669">
    <property type="entry name" value="Hemerythrin"/>
</dbReference>
<proteinExistence type="inferred from homology"/>
<dbReference type="Gene3D" id="1.20.120.50">
    <property type="entry name" value="Hemerythrin-like"/>
    <property type="match status" value="1"/>
</dbReference>
<keyword evidence="2" id="KW-0813">Transport</keyword>
<dbReference type="InterPro" id="IPR012312">
    <property type="entry name" value="Hemerythrin-like"/>
</dbReference>
<evidence type="ECO:0000313" key="9">
    <source>
        <dbReference type="Proteomes" id="UP000477488"/>
    </source>
</evidence>
<dbReference type="GO" id="GO:0046872">
    <property type="term" value="F:metal ion binding"/>
    <property type="evidence" value="ECO:0007669"/>
    <property type="project" value="UniProtKB-KW"/>
</dbReference>
<keyword evidence="3" id="KW-0479">Metal-binding</keyword>
<dbReference type="CDD" id="cd12107">
    <property type="entry name" value="Hemerythrin"/>
    <property type="match status" value="1"/>
</dbReference>
<evidence type="ECO:0000256" key="4">
    <source>
        <dbReference type="ARBA" id="ARBA00023004"/>
    </source>
</evidence>
<keyword evidence="6" id="KW-0812">Transmembrane</keyword>
<evidence type="ECO:0000256" key="5">
    <source>
        <dbReference type="SAM" id="Coils"/>
    </source>
</evidence>
<gene>
    <name evidence="8" type="ORF">FYJ44_00765</name>
</gene>
<protein>
    <submittedName>
        <fullName evidence="8">Bacteriohemerythrin</fullName>
    </submittedName>
</protein>
<dbReference type="RefSeq" id="WP_154508257.1">
    <property type="nucleotide sequence ID" value="NZ_JAXELC010000013.1"/>
</dbReference>
<evidence type="ECO:0000313" key="8">
    <source>
        <dbReference type="EMBL" id="MSS26603.1"/>
    </source>
</evidence>
<dbReference type="PROSITE" id="PS00550">
    <property type="entry name" value="HEMERYTHRINS"/>
    <property type="match status" value="1"/>
</dbReference>
<dbReference type="NCBIfam" id="NF033749">
    <property type="entry name" value="bact_hemeryth"/>
    <property type="match status" value="1"/>
</dbReference>
<comment type="caution">
    <text evidence="8">The sequence shown here is derived from an EMBL/GenBank/DDBJ whole genome shotgun (WGS) entry which is preliminary data.</text>
</comment>
<accession>A0A6L5XHC8</accession>
<feature type="domain" description="Hemerythrin-like" evidence="7">
    <location>
        <begin position="232"/>
        <end position="347"/>
    </location>
</feature>